<evidence type="ECO:0000259" key="1">
    <source>
        <dbReference type="Pfam" id="PF01370"/>
    </source>
</evidence>
<dbReference type="RefSeq" id="WP_377499658.1">
    <property type="nucleotide sequence ID" value="NZ_JBHMDO010000042.1"/>
</dbReference>
<organism evidence="2 3">
    <name type="scientific">Paenibacillus aurantiacus</name>
    <dbReference type="NCBI Taxonomy" id="1936118"/>
    <lineage>
        <taxon>Bacteria</taxon>
        <taxon>Bacillati</taxon>
        <taxon>Bacillota</taxon>
        <taxon>Bacilli</taxon>
        <taxon>Bacillales</taxon>
        <taxon>Paenibacillaceae</taxon>
        <taxon>Paenibacillus</taxon>
    </lineage>
</organism>
<sequence>MRIAVTGGSGRIGAYVIEELLAHGHDPVNLDRQHPRKRLCRTRIVDLLDLGEVYGALQGAAAVIHLAGINAPGTYPSEKVFQINVMSTYNVLEAAAGLGIAKTAIASSESIYGYCYAENRFSPHALPVDESHPLLPQEGYGLSKIVCEQTAAMFHRRCGMQVVSLRYGHVPLPDEYEWLARHEGASRFLWSYVDARDAARAARLAVETDGIGCEAVNVTADDTCSPLDNAELLSRYYPSLAERFAGHAGLSGHAAWSSNAKAKRLLGWKPIHGWPRPGNE</sequence>
<dbReference type="PANTHER" id="PTHR43103">
    <property type="entry name" value="NUCLEOSIDE-DIPHOSPHATE-SUGAR EPIMERASE"/>
    <property type="match status" value="1"/>
</dbReference>
<dbReference type="Proteomes" id="UP001589747">
    <property type="component" value="Unassembled WGS sequence"/>
</dbReference>
<protein>
    <submittedName>
        <fullName evidence="2">NAD-dependent epimerase/dehydratase family protein</fullName>
    </submittedName>
</protein>
<name>A0ABV5KW02_9BACL</name>
<dbReference type="PANTHER" id="PTHR43103:SF6">
    <property type="entry name" value="PUTATIVE-RELATED"/>
    <property type="match status" value="1"/>
</dbReference>
<proteinExistence type="predicted"/>
<dbReference type="InterPro" id="IPR001509">
    <property type="entry name" value="Epimerase_deHydtase"/>
</dbReference>
<reference evidence="2 3" key="1">
    <citation type="submission" date="2024-09" db="EMBL/GenBank/DDBJ databases">
        <authorList>
            <person name="Sun Q."/>
            <person name="Mori K."/>
        </authorList>
    </citation>
    <scope>NUCLEOTIDE SEQUENCE [LARGE SCALE GENOMIC DNA]</scope>
    <source>
        <strain evidence="2 3">TISTR 2452</strain>
    </source>
</reference>
<dbReference type="InterPro" id="IPR036291">
    <property type="entry name" value="NAD(P)-bd_dom_sf"/>
</dbReference>
<dbReference type="CDD" id="cd08946">
    <property type="entry name" value="SDR_e"/>
    <property type="match status" value="1"/>
</dbReference>
<evidence type="ECO:0000313" key="2">
    <source>
        <dbReference type="EMBL" id="MFB9329408.1"/>
    </source>
</evidence>
<evidence type="ECO:0000313" key="3">
    <source>
        <dbReference type="Proteomes" id="UP001589747"/>
    </source>
</evidence>
<dbReference type="SUPFAM" id="SSF51735">
    <property type="entry name" value="NAD(P)-binding Rossmann-fold domains"/>
    <property type="match status" value="1"/>
</dbReference>
<dbReference type="Pfam" id="PF01370">
    <property type="entry name" value="Epimerase"/>
    <property type="match status" value="1"/>
</dbReference>
<gene>
    <name evidence="2" type="ORF">ACFFSY_26010</name>
</gene>
<feature type="domain" description="NAD-dependent epimerase/dehydratase" evidence="1">
    <location>
        <begin position="3"/>
        <end position="174"/>
    </location>
</feature>
<dbReference type="Gene3D" id="3.40.50.720">
    <property type="entry name" value="NAD(P)-binding Rossmann-like Domain"/>
    <property type="match status" value="1"/>
</dbReference>
<dbReference type="EMBL" id="JBHMDO010000042">
    <property type="protein sequence ID" value="MFB9329408.1"/>
    <property type="molecule type" value="Genomic_DNA"/>
</dbReference>
<comment type="caution">
    <text evidence="2">The sequence shown here is derived from an EMBL/GenBank/DDBJ whole genome shotgun (WGS) entry which is preliminary data.</text>
</comment>
<keyword evidence="3" id="KW-1185">Reference proteome</keyword>
<accession>A0ABV5KW02</accession>